<evidence type="ECO:0000256" key="2">
    <source>
        <dbReference type="SAM" id="Phobius"/>
    </source>
</evidence>
<keyword evidence="4" id="KW-1185">Reference proteome</keyword>
<evidence type="ECO:0000313" key="3">
    <source>
        <dbReference type="EMBL" id="ELY93310.1"/>
    </source>
</evidence>
<keyword evidence="2" id="KW-0472">Membrane</keyword>
<protein>
    <submittedName>
        <fullName evidence="3">Uncharacterized protein</fullName>
    </submittedName>
</protein>
<dbReference type="Proteomes" id="UP000011519">
    <property type="component" value="Unassembled WGS sequence"/>
</dbReference>
<dbReference type="OrthoDB" id="166447at2157"/>
<dbReference type="RefSeq" id="WP_006652258.1">
    <property type="nucleotide sequence ID" value="NZ_AOIM01000014.1"/>
</dbReference>
<feature type="transmembrane region" description="Helical" evidence="2">
    <location>
        <begin position="6"/>
        <end position="23"/>
    </location>
</feature>
<gene>
    <name evidence="3" type="ORF">C483_05073</name>
</gene>
<keyword evidence="2" id="KW-0812">Transmembrane</keyword>
<comment type="caution">
    <text evidence="3">The sequence shown here is derived from an EMBL/GenBank/DDBJ whole genome shotgun (WGS) entry which is preliminary data.</text>
</comment>
<organism evidence="3 4">
    <name type="scientific">Natrialba hulunbeirensis JCM 10989</name>
    <dbReference type="NCBI Taxonomy" id="1227493"/>
    <lineage>
        <taxon>Archaea</taxon>
        <taxon>Methanobacteriati</taxon>
        <taxon>Methanobacteriota</taxon>
        <taxon>Stenosarchaea group</taxon>
        <taxon>Halobacteria</taxon>
        <taxon>Halobacteriales</taxon>
        <taxon>Natrialbaceae</taxon>
        <taxon>Natrialba</taxon>
    </lineage>
</organism>
<name>M0A3G3_9EURY</name>
<evidence type="ECO:0000313" key="4">
    <source>
        <dbReference type="Proteomes" id="UP000011519"/>
    </source>
</evidence>
<keyword evidence="2" id="KW-1133">Transmembrane helix</keyword>
<dbReference type="PATRIC" id="fig|1227493.4.peg.982"/>
<evidence type="ECO:0000256" key="1">
    <source>
        <dbReference type="SAM" id="MobiDB-lite"/>
    </source>
</evidence>
<sequence length="108" mass="11418">MDAVDAAIVLFGVVGTVLIYVYVGRDAVRNDVSRSQLWAAVAAVPFLLGVGLHLFASVPTTGVIMTANTGLVLYTFEREIANEEDEPAEPGELPPGPNVGSSSEERTE</sequence>
<feature type="transmembrane region" description="Helical" evidence="2">
    <location>
        <begin position="35"/>
        <end position="56"/>
    </location>
</feature>
<dbReference type="EMBL" id="AOIM01000014">
    <property type="protein sequence ID" value="ELY93310.1"/>
    <property type="molecule type" value="Genomic_DNA"/>
</dbReference>
<dbReference type="AlphaFoldDB" id="M0A3G3"/>
<proteinExistence type="predicted"/>
<reference evidence="3 4" key="1">
    <citation type="journal article" date="2014" name="PLoS Genet.">
        <title>Phylogenetically driven sequencing of extremely halophilic archaea reveals strategies for static and dynamic osmo-response.</title>
        <authorList>
            <person name="Becker E.A."/>
            <person name="Seitzer P.M."/>
            <person name="Tritt A."/>
            <person name="Larsen D."/>
            <person name="Krusor M."/>
            <person name="Yao A.I."/>
            <person name="Wu D."/>
            <person name="Madern D."/>
            <person name="Eisen J.A."/>
            <person name="Darling A.E."/>
            <person name="Facciotti M.T."/>
        </authorList>
    </citation>
    <scope>NUCLEOTIDE SEQUENCE [LARGE SCALE GENOMIC DNA]</scope>
    <source>
        <strain evidence="3 4">JCM 10989</strain>
    </source>
</reference>
<feature type="region of interest" description="Disordered" evidence="1">
    <location>
        <begin position="83"/>
        <end position="108"/>
    </location>
</feature>
<accession>M0A3G3</accession>
<dbReference type="STRING" id="1227493.C483_05073"/>